<evidence type="ECO:0000256" key="1">
    <source>
        <dbReference type="SAM" id="Coils"/>
    </source>
</evidence>
<dbReference type="GO" id="GO:0005634">
    <property type="term" value="C:nucleus"/>
    <property type="evidence" value="ECO:0000318"/>
    <property type="project" value="GO_Central"/>
</dbReference>
<feature type="coiled-coil region" evidence="1">
    <location>
        <begin position="2"/>
        <end position="36"/>
    </location>
</feature>
<protein>
    <submittedName>
        <fullName evidence="3">Uncharacterized protein</fullName>
    </submittedName>
</protein>
<dbReference type="Proteomes" id="UP000000305">
    <property type="component" value="Unassembled WGS sequence"/>
</dbReference>
<dbReference type="EMBL" id="GL732582">
    <property type="protein sequence ID" value="EFX74612.1"/>
    <property type="molecule type" value="Genomic_DNA"/>
</dbReference>
<dbReference type="FunCoup" id="E9H100">
    <property type="interactions" value="63"/>
</dbReference>
<organism evidence="3 4">
    <name type="scientific">Daphnia pulex</name>
    <name type="common">Water flea</name>
    <dbReference type="NCBI Taxonomy" id="6669"/>
    <lineage>
        <taxon>Eukaryota</taxon>
        <taxon>Metazoa</taxon>
        <taxon>Ecdysozoa</taxon>
        <taxon>Arthropoda</taxon>
        <taxon>Crustacea</taxon>
        <taxon>Branchiopoda</taxon>
        <taxon>Diplostraca</taxon>
        <taxon>Cladocera</taxon>
        <taxon>Anomopoda</taxon>
        <taxon>Daphniidae</taxon>
        <taxon>Daphnia</taxon>
    </lineage>
</organism>
<evidence type="ECO:0000313" key="4">
    <source>
        <dbReference type="Proteomes" id="UP000000305"/>
    </source>
</evidence>
<feature type="compositionally biased region" description="Basic and acidic residues" evidence="2">
    <location>
        <begin position="428"/>
        <end position="438"/>
    </location>
</feature>
<feature type="compositionally biased region" description="Basic and acidic residues" evidence="2">
    <location>
        <begin position="448"/>
        <end position="468"/>
    </location>
</feature>
<reference evidence="3 4" key="1">
    <citation type="journal article" date="2011" name="Science">
        <title>The ecoresponsive genome of Daphnia pulex.</title>
        <authorList>
            <person name="Colbourne J.K."/>
            <person name="Pfrender M.E."/>
            <person name="Gilbert D."/>
            <person name="Thomas W.K."/>
            <person name="Tucker A."/>
            <person name="Oakley T.H."/>
            <person name="Tokishita S."/>
            <person name="Aerts A."/>
            <person name="Arnold G.J."/>
            <person name="Basu M.K."/>
            <person name="Bauer D.J."/>
            <person name="Caceres C.E."/>
            <person name="Carmel L."/>
            <person name="Casola C."/>
            <person name="Choi J.H."/>
            <person name="Detter J.C."/>
            <person name="Dong Q."/>
            <person name="Dusheyko S."/>
            <person name="Eads B.D."/>
            <person name="Frohlich T."/>
            <person name="Geiler-Samerotte K.A."/>
            <person name="Gerlach D."/>
            <person name="Hatcher P."/>
            <person name="Jogdeo S."/>
            <person name="Krijgsveld J."/>
            <person name="Kriventseva E.V."/>
            <person name="Kultz D."/>
            <person name="Laforsch C."/>
            <person name="Lindquist E."/>
            <person name="Lopez J."/>
            <person name="Manak J.R."/>
            <person name="Muller J."/>
            <person name="Pangilinan J."/>
            <person name="Patwardhan R.P."/>
            <person name="Pitluck S."/>
            <person name="Pritham E.J."/>
            <person name="Rechtsteiner A."/>
            <person name="Rho M."/>
            <person name="Rogozin I.B."/>
            <person name="Sakarya O."/>
            <person name="Salamov A."/>
            <person name="Schaack S."/>
            <person name="Shapiro H."/>
            <person name="Shiga Y."/>
            <person name="Skalitzky C."/>
            <person name="Smith Z."/>
            <person name="Souvorov A."/>
            <person name="Sung W."/>
            <person name="Tang Z."/>
            <person name="Tsuchiya D."/>
            <person name="Tu H."/>
            <person name="Vos H."/>
            <person name="Wang M."/>
            <person name="Wolf Y.I."/>
            <person name="Yamagata H."/>
            <person name="Yamada T."/>
            <person name="Ye Y."/>
            <person name="Shaw J.R."/>
            <person name="Andrews J."/>
            <person name="Crease T.J."/>
            <person name="Tang H."/>
            <person name="Lucas S.M."/>
            <person name="Robertson H.M."/>
            <person name="Bork P."/>
            <person name="Koonin E.V."/>
            <person name="Zdobnov E.M."/>
            <person name="Grigoriev I.V."/>
            <person name="Lynch M."/>
            <person name="Boore J.L."/>
        </authorList>
    </citation>
    <scope>NUCLEOTIDE SEQUENCE [LARGE SCALE GENOMIC DNA]</scope>
</reference>
<dbReference type="InParanoid" id="E9H100"/>
<dbReference type="PhylomeDB" id="E9H100"/>
<sequence>MFQNVHDELATTKNELEEKKREISDIKEKNLRLTNDDSRLRREIEDRDNLIASSRAELENLRVCLAEQQLETRELAVATRELESKSRTISELETKNLRLSENDSQLRRQMEDTNRLLLSSKAEMERLRVSFNNQTDTIEQLGDQTSSLTPRNGEEIGIKVEKPIEMPVIEQVETLQNNPESLNFQTREAIYATESLSDEMPADNQEPVEERPSNPQLGMDEKQSKSLSESLAETIDDTGNVTNDEDQQLLGETELTEIAEELIIPEKSEQVEQQPSKVMKLKKSSILGLKTSTVGFVNLDMSSLENGLNKLQLYDESNNLVGKACLELDIKIEYPLTEVIPSPEIVSKPKDTLAEVPSSNGHELEKHEIKPEPESLNENLQQTIDDTGNVTNKDTVVETKLLEIAEGTIIPEENEQVEKQPSKAQSKTTDHQFRHKPGDSQAQSQIPEKTDLFNKKDNQPRHVPKDPHALPQNPEKSDCHPGKCDCEARPRNPFKHVKIRVISGVNLPEAKDNYYVSLRARMARQDPRVHKI</sequence>
<name>E9H100_DAPPU</name>
<dbReference type="GO" id="GO:0003729">
    <property type="term" value="F:mRNA binding"/>
    <property type="evidence" value="ECO:0000318"/>
    <property type="project" value="GO_Central"/>
</dbReference>
<keyword evidence="4" id="KW-1185">Reference proteome</keyword>
<dbReference type="GO" id="GO:0005737">
    <property type="term" value="C:cytoplasm"/>
    <property type="evidence" value="ECO:0000318"/>
    <property type="project" value="GO_Central"/>
</dbReference>
<proteinExistence type="predicted"/>
<dbReference type="HOGENOM" id="CLU_512175_0_0_1"/>
<dbReference type="AlphaFoldDB" id="E9H100"/>
<feature type="coiled-coil region" evidence="1">
    <location>
        <begin position="75"/>
        <end position="109"/>
    </location>
</feature>
<evidence type="ECO:0000313" key="3">
    <source>
        <dbReference type="EMBL" id="EFX74612.1"/>
    </source>
</evidence>
<gene>
    <name evidence="3" type="ORF">DAPPUDRAFT_251725</name>
</gene>
<evidence type="ECO:0000256" key="2">
    <source>
        <dbReference type="SAM" id="MobiDB-lite"/>
    </source>
</evidence>
<feature type="region of interest" description="Disordered" evidence="2">
    <location>
        <begin position="198"/>
        <end position="227"/>
    </location>
</feature>
<feature type="compositionally biased region" description="Basic and acidic residues" evidence="2">
    <location>
        <begin position="362"/>
        <end position="373"/>
    </location>
</feature>
<dbReference type="KEGG" id="dpx:DAPPUDRAFT_251725"/>
<accession>E9H100</accession>
<dbReference type="GO" id="GO:0010468">
    <property type="term" value="P:regulation of gene expression"/>
    <property type="evidence" value="ECO:0000318"/>
    <property type="project" value="GO_Central"/>
</dbReference>
<feature type="region of interest" description="Disordered" evidence="2">
    <location>
        <begin position="411"/>
        <end position="481"/>
    </location>
</feature>
<feature type="region of interest" description="Disordered" evidence="2">
    <location>
        <begin position="352"/>
        <end position="375"/>
    </location>
</feature>
<dbReference type="Gene3D" id="1.10.287.1490">
    <property type="match status" value="1"/>
</dbReference>
<keyword evidence="1" id="KW-0175">Coiled coil</keyword>
<dbReference type="GO" id="GO:0051252">
    <property type="term" value="P:regulation of RNA metabolic process"/>
    <property type="evidence" value="ECO:0000318"/>
    <property type="project" value="GO_Central"/>
</dbReference>